<feature type="compositionally biased region" description="Acidic residues" evidence="10">
    <location>
        <begin position="480"/>
        <end position="494"/>
    </location>
</feature>
<gene>
    <name evidence="11" type="ORF">CLIB1423_01S10880</name>
</gene>
<comment type="subunit">
    <text evidence="7">Component of the 2-(3-amino-3-carboxypropyl)histidine synthase complex composed of DPH1, DPH2, DPH3 and a NADH-dependent reductase, predominantly CBR1.</text>
</comment>
<evidence type="ECO:0000256" key="6">
    <source>
        <dbReference type="ARBA" id="ARBA00023014"/>
    </source>
</evidence>
<comment type="subcellular location">
    <subcellularLocation>
        <location evidence="9">Cytoplasm</location>
    </subcellularLocation>
</comment>
<dbReference type="Gene3D" id="3.40.50.11840">
    <property type="entry name" value="Diphthamide synthesis DPH1/DPH2 domain 1"/>
    <property type="match status" value="1"/>
</dbReference>
<dbReference type="OrthoDB" id="449241at2759"/>
<evidence type="ECO:0000256" key="10">
    <source>
        <dbReference type="SAM" id="MobiDB-lite"/>
    </source>
</evidence>
<dbReference type="InterPro" id="IPR010014">
    <property type="entry name" value="DHP2"/>
</dbReference>
<accession>A0A9P0VWH8</accession>
<evidence type="ECO:0000256" key="3">
    <source>
        <dbReference type="ARBA" id="ARBA00006179"/>
    </source>
</evidence>
<dbReference type="NCBIfam" id="TIGR00322">
    <property type="entry name" value="diphth2_R"/>
    <property type="match status" value="1"/>
</dbReference>
<dbReference type="Pfam" id="PF01866">
    <property type="entry name" value="Diphthamide_syn"/>
    <property type="match status" value="1"/>
</dbReference>
<comment type="cofactor">
    <cofactor evidence="1">
        <name>[4Fe-4S] cluster</name>
        <dbReference type="ChEBI" id="CHEBI:49883"/>
    </cofactor>
</comment>
<name>A0A9P0VWH8_9ASCO</name>
<evidence type="ECO:0000256" key="7">
    <source>
        <dbReference type="ARBA" id="ARBA00034128"/>
    </source>
</evidence>
<dbReference type="PANTHER" id="PTHR10762:SF2">
    <property type="entry name" value="2-(3-AMINO-3-CARBOXYPROPYL)HISTIDINE SYNTHASE SUBUNIT 2"/>
    <property type="match status" value="1"/>
</dbReference>
<comment type="function">
    <text evidence="8">Required for the first step of diphthamide biosynthesis, a post-translational modification of histidine which occurs in elongation factor 2. DPH1 and DPH2 transfer a 3-amino-3-carboxypropyl (ACP) group from S-adenosyl-L-methionine (SAM) to a histidine residue, the reaction is assisted by a reduction system comprising DPH3 and a NADH-dependent reductase, predominantly CBR1. Facilitates the reduction of the catalytic iron-sulfur cluster found in the DPH1 subunit.</text>
</comment>
<dbReference type="InterPro" id="IPR016435">
    <property type="entry name" value="DPH1/DPH2"/>
</dbReference>
<keyword evidence="9" id="KW-0963">Cytoplasm</keyword>
<feature type="compositionally biased region" description="Acidic residues" evidence="10">
    <location>
        <begin position="520"/>
        <end position="533"/>
    </location>
</feature>
<dbReference type="EMBL" id="CAKXYY010000001">
    <property type="protein sequence ID" value="CAH2350472.1"/>
    <property type="molecule type" value="Genomic_DNA"/>
</dbReference>
<evidence type="ECO:0000313" key="11">
    <source>
        <dbReference type="EMBL" id="CAH2350472.1"/>
    </source>
</evidence>
<proteinExistence type="inferred from homology"/>
<organism evidence="11 12">
    <name type="scientific">[Candida] railenensis</name>
    <dbReference type="NCBI Taxonomy" id="45579"/>
    <lineage>
        <taxon>Eukaryota</taxon>
        <taxon>Fungi</taxon>
        <taxon>Dikarya</taxon>
        <taxon>Ascomycota</taxon>
        <taxon>Saccharomycotina</taxon>
        <taxon>Pichiomycetes</taxon>
        <taxon>Debaryomycetaceae</taxon>
        <taxon>Kurtzmaniella</taxon>
    </lineage>
</organism>
<evidence type="ECO:0000256" key="8">
    <source>
        <dbReference type="ARBA" id="ARBA00054092"/>
    </source>
</evidence>
<dbReference type="NCBIfam" id="TIGR00272">
    <property type="entry name" value="DPH2"/>
    <property type="match status" value="1"/>
</dbReference>
<dbReference type="GO" id="GO:0046872">
    <property type="term" value="F:metal ion binding"/>
    <property type="evidence" value="ECO:0007669"/>
    <property type="project" value="UniProtKB-KW"/>
</dbReference>
<dbReference type="PANTHER" id="PTHR10762">
    <property type="entry name" value="DIPHTHAMIDE BIOSYNTHESIS PROTEIN"/>
    <property type="match status" value="1"/>
</dbReference>
<feature type="region of interest" description="Disordered" evidence="10">
    <location>
        <begin position="464"/>
        <end position="537"/>
    </location>
</feature>
<evidence type="ECO:0000256" key="4">
    <source>
        <dbReference type="ARBA" id="ARBA00022723"/>
    </source>
</evidence>
<dbReference type="Proteomes" id="UP000837801">
    <property type="component" value="Unassembled WGS sequence"/>
</dbReference>
<keyword evidence="12" id="KW-1185">Reference proteome</keyword>
<dbReference type="SFLD" id="SFLDF00408">
    <property type="entry name" value="Diphthamide_biosynthesis_famil"/>
    <property type="match status" value="1"/>
</dbReference>
<feature type="compositionally biased region" description="Basic and acidic residues" evidence="10">
    <location>
        <begin position="464"/>
        <end position="474"/>
    </location>
</feature>
<evidence type="ECO:0000313" key="12">
    <source>
        <dbReference type="Proteomes" id="UP000837801"/>
    </source>
</evidence>
<dbReference type="Gene3D" id="3.40.50.11860">
    <property type="entry name" value="Diphthamide synthesis DPH1/DPH2 domain 3"/>
    <property type="match status" value="1"/>
</dbReference>
<comment type="function">
    <text evidence="9">Required for the first step of diphthamide biosynthesis, a post-translational modification of histidine which occurs in elongation factor 2. DPH1 and DPH2 transfer a 3-amino-3-carboxypropyl (ACP) group from S-adenosyl-L-methionine (SAM) to a histidine residue, the reaction is assisted by a reduction system comprising DPH3 and a NADH-dependent reductase. Facilitates the reduction of the catalytic iron-sulfur cluster found in the DPH1 subunit.</text>
</comment>
<keyword evidence="6 9" id="KW-0411">Iron-sulfur</keyword>
<protein>
    <recommendedName>
        <fullName evidence="9">2-(3-amino-3-carboxypropyl)histidine synthase subunit 2</fullName>
    </recommendedName>
</protein>
<dbReference type="GO" id="GO:0051536">
    <property type="term" value="F:iron-sulfur cluster binding"/>
    <property type="evidence" value="ECO:0007669"/>
    <property type="project" value="UniProtKB-KW"/>
</dbReference>
<comment type="similarity">
    <text evidence="3 9">Belongs to the DPH1/DPH2 family. DPH2 subfamily.</text>
</comment>
<reference evidence="11" key="1">
    <citation type="submission" date="2022-03" db="EMBL/GenBank/DDBJ databases">
        <authorList>
            <person name="Legras J.-L."/>
            <person name="Devillers H."/>
            <person name="Grondin C."/>
        </authorList>
    </citation>
    <scope>NUCLEOTIDE SEQUENCE</scope>
    <source>
        <strain evidence="11">CLIB 1423</strain>
    </source>
</reference>
<dbReference type="GO" id="GO:0005737">
    <property type="term" value="C:cytoplasm"/>
    <property type="evidence" value="ECO:0007669"/>
    <property type="project" value="UniProtKB-SubCell"/>
</dbReference>
<dbReference type="FunFam" id="3.40.50.11860:FF:000001">
    <property type="entry name" value="2-(3-amino-3-carboxypropyl)histidine synthase subunit 2"/>
    <property type="match status" value="1"/>
</dbReference>
<comment type="caution">
    <text evidence="11">The sequence shown here is derived from an EMBL/GenBank/DDBJ whole genome shotgun (WGS) entry which is preliminary data.</text>
</comment>
<evidence type="ECO:0000256" key="1">
    <source>
        <dbReference type="ARBA" id="ARBA00001966"/>
    </source>
</evidence>
<comment type="pathway">
    <text evidence="2 9">Protein modification; peptidyl-diphthamide biosynthesis.</text>
</comment>
<dbReference type="SFLD" id="SFLDG01121">
    <property type="entry name" value="Diphthamide_biosynthesis"/>
    <property type="match status" value="1"/>
</dbReference>
<dbReference type="AlphaFoldDB" id="A0A9P0VWH8"/>
<sequence length="601" mass="67342">MSDTEARAPVLSTYQDTATFEYAKVRNTEQIRNHLGPHVGKTLDEEVVAKIKQYYSLDELVEFLKQKSGDELRFKKVTLQFPDSLICDSATIVHELQRHLGHTFSSAQKFDAVEPAELKSVGCCSNGNNCSAPDVKGCCNSSSQETASQAIWILADTSYSACCVDEVAAEHVHSDLVVHFGDACLNPIEKLPVAYVFGKPYLDEDKVIEEFRKTYQDRKEDRILLMSDACNVFHARRIWDTLKGEFINLAFADVYLNPATSKDVEIIGYSPMTHESSEHSSVVALNRQLIGIKDVEALNQYDLFHISLPQAPRLLQLTTKFQSVTIYNVDEEKIHTGSHPNLMRRYRYVHMARSAGTIGLLVNTLSLANTKTLMNSIAKKIRDAGKKHYLFVVGKPNVAKLANFENVDLWCILGCDHQGIIVDQNNEYFKPIVTPYELLLALSDDLTWTGQWVTDFNEVLKDLGEGSQDQKEEEGTGTPDDNEAAGEDSDDDAPQFDPVTGKYVSTSRPLRKLQHLQITAEEEGDDDKEEEESEKSLIKKFSSTVAIKDTVSTSAMYLQTRTWTGLGSDYKDNEQDEEGAILEDGRGGIARGYDFDIENKN</sequence>
<evidence type="ECO:0000256" key="5">
    <source>
        <dbReference type="ARBA" id="ARBA00023004"/>
    </source>
</evidence>
<dbReference type="GO" id="GO:0017183">
    <property type="term" value="P:protein histidyl modification to diphthamide"/>
    <property type="evidence" value="ECO:0007669"/>
    <property type="project" value="InterPro"/>
</dbReference>
<evidence type="ECO:0000256" key="9">
    <source>
        <dbReference type="RuleBase" id="RU364133"/>
    </source>
</evidence>
<dbReference type="GO" id="GO:0090560">
    <property type="term" value="F:2-(3-amino-3-carboxypropyl)histidine synthase activity"/>
    <property type="evidence" value="ECO:0007669"/>
    <property type="project" value="InterPro"/>
</dbReference>
<dbReference type="SFLD" id="SFLDS00032">
    <property type="entry name" value="Radical_SAM_3-amino-3-carboxyp"/>
    <property type="match status" value="1"/>
</dbReference>
<evidence type="ECO:0000256" key="2">
    <source>
        <dbReference type="ARBA" id="ARBA00005156"/>
    </source>
</evidence>
<keyword evidence="4 9" id="KW-0479">Metal-binding</keyword>
<dbReference type="InterPro" id="IPR042263">
    <property type="entry name" value="DPH1/DPH2_1"/>
</dbReference>
<keyword evidence="5 9" id="KW-0408">Iron</keyword>
<dbReference type="InterPro" id="IPR042265">
    <property type="entry name" value="DPH1/DPH2_3"/>
</dbReference>